<dbReference type="InterPro" id="IPR050815">
    <property type="entry name" value="TF_fung"/>
</dbReference>
<evidence type="ECO:0000313" key="8">
    <source>
        <dbReference type="EMBL" id="KKA19484.1"/>
    </source>
</evidence>
<keyword evidence="9" id="KW-1185">Reference proteome</keyword>
<dbReference type="EMBL" id="LASV01000344">
    <property type="protein sequence ID" value="KKA19484.1"/>
    <property type="molecule type" value="Genomic_DNA"/>
</dbReference>
<dbReference type="InterPro" id="IPR001138">
    <property type="entry name" value="Zn2Cys6_DnaBD"/>
</dbReference>
<dbReference type="RefSeq" id="XP_013326096.1">
    <property type="nucleotide sequence ID" value="XM_013470642.1"/>
</dbReference>
<evidence type="ECO:0000313" key="9">
    <source>
        <dbReference type="Proteomes" id="UP000053958"/>
    </source>
</evidence>
<keyword evidence="5" id="KW-0804">Transcription</keyword>
<comment type="subcellular location">
    <subcellularLocation>
        <location evidence="1">Nucleus</location>
    </subcellularLocation>
</comment>
<evidence type="ECO:0000256" key="2">
    <source>
        <dbReference type="ARBA" id="ARBA00022723"/>
    </source>
</evidence>
<evidence type="ECO:0000256" key="4">
    <source>
        <dbReference type="ARBA" id="ARBA00023125"/>
    </source>
</evidence>
<evidence type="ECO:0000256" key="3">
    <source>
        <dbReference type="ARBA" id="ARBA00023015"/>
    </source>
</evidence>
<gene>
    <name evidence="8" type="ORF">T310_6530</name>
</gene>
<dbReference type="PROSITE" id="PS00463">
    <property type="entry name" value="ZN2_CY6_FUNGAL_1"/>
    <property type="match status" value="1"/>
</dbReference>
<dbReference type="Proteomes" id="UP000053958">
    <property type="component" value="Unassembled WGS sequence"/>
</dbReference>
<keyword evidence="6" id="KW-0539">Nucleus</keyword>
<dbReference type="STRING" id="1408163.A0A0F4YMM4"/>
<reference evidence="8 9" key="1">
    <citation type="submission" date="2015-04" db="EMBL/GenBank/DDBJ databases">
        <authorList>
            <person name="Heijne W.H."/>
            <person name="Fedorova N.D."/>
            <person name="Nierman W.C."/>
            <person name="Vollebregt A.W."/>
            <person name="Zhao Z."/>
            <person name="Wu L."/>
            <person name="Kumar M."/>
            <person name="Stam H."/>
            <person name="van den Berg M.A."/>
            <person name="Pel H.J."/>
        </authorList>
    </citation>
    <scope>NUCLEOTIDE SEQUENCE [LARGE SCALE GENOMIC DNA]</scope>
    <source>
        <strain evidence="8 9">CBS 393.64</strain>
    </source>
</reference>
<dbReference type="Pfam" id="PF04082">
    <property type="entry name" value="Fungal_trans"/>
    <property type="match status" value="1"/>
</dbReference>
<proteinExistence type="predicted"/>
<dbReference type="GO" id="GO:0005634">
    <property type="term" value="C:nucleus"/>
    <property type="evidence" value="ECO:0007669"/>
    <property type="project" value="UniProtKB-SubCell"/>
</dbReference>
<dbReference type="InterPro" id="IPR007219">
    <property type="entry name" value="XnlR_reg_dom"/>
</dbReference>
<feature type="domain" description="Zn(2)-C6 fungal-type" evidence="7">
    <location>
        <begin position="6"/>
        <end position="38"/>
    </location>
</feature>
<dbReference type="AlphaFoldDB" id="A0A0F4YMM4"/>
<dbReference type="PROSITE" id="PS50048">
    <property type="entry name" value="ZN2_CY6_FUNGAL_2"/>
    <property type="match status" value="1"/>
</dbReference>
<comment type="caution">
    <text evidence="8">The sequence shown here is derived from an EMBL/GenBank/DDBJ whole genome shotgun (WGS) entry which is preliminary data.</text>
</comment>
<evidence type="ECO:0000256" key="6">
    <source>
        <dbReference type="ARBA" id="ARBA00023242"/>
    </source>
</evidence>
<protein>
    <submittedName>
        <fullName evidence="8">NADH dehydrogenase</fullName>
    </submittedName>
</protein>
<organism evidence="8 9">
    <name type="scientific">Rasamsonia emersonii (strain ATCC 16479 / CBS 393.64 / IMI 116815)</name>
    <dbReference type="NCBI Taxonomy" id="1408163"/>
    <lineage>
        <taxon>Eukaryota</taxon>
        <taxon>Fungi</taxon>
        <taxon>Dikarya</taxon>
        <taxon>Ascomycota</taxon>
        <taxon>Pezizomycotina</taxon>
        <taxon>Eurotiomycetes</taxon>
        <taxon>Eurotiomycetidae</taxon>
        <taxon>Eurotiales</taxon>
        <taxon>Trichocomaceae</taxon>
        <taxon>Rasamsonia</taxon>
    </lineage>
</organism>
<dbReference type="OrthoDB" id="1924787at2759"/>
<accession>A0A0F4YMM4</accession>
<dbReference type="Gene3D" id="4.10.240.10">
    <property type="entry name" value="Zn(2)-C6 fungal-type DNA-binding domain"/>
    <property type="match status" value="1"/>
</dbReference>
<dbReference type="GO" id="GO:0003677">
    <property type="term" value="F:DNA binding"/>
    <property type="evidence" value="ECO:0007669"/>
    <property type="project" value="UniProtKB-KW"/>
</dbReference>
<evidence type="ECO:0000256" key="1">
    <source>
        <dbReference type="ARBA" id="ARBA00004123"/>
    </source>
</evidence>
<keyword evidence="4" id="KW-0238">DNA-binding</keyword>
<dbReference type="CDD" id="cd00067">
    <property type="entry name" value="GAL4"/>
    <property type="match status" value="1"/>
</dbReference>
<keyword evidence="3" id="KW-0805">Transcription regulation</keyword>
<dbReference type="SUPFAM" id="SSF57701">
    <property type="entry name" value="Zn2/Cys6 DNA-binding domain"/>
    <property type="match status" value="1"/>
</dbReference>
<dbReference type="InterPro" id="IPR036864">
    <property type="entry name" value="Zn2-C6_fun-type_DNA-bd_sf"/>
</dbReference>
<dbReference type="GO" id="GO:0008270">
    <property type="term" value="F:zinc ion binding"/>
    <property type="evidence" value="ECO:0007669"/>
    <property type="project" value="InterPro"/>
</dbReference>
<evidence type="ECO:0000259" key="7">
    <source>
        <dbReference type="PROSITE" id="PS50048"/>
    </source>
</evidence>
<dbReference type="PANTHER" id="PTHR47338:SF16">
    <property type="entry name" value="TRANSCRIPTION FACTOR, PUTATIVE (AFU_ORTHOLOGUE AFUA_2G09360)-RELATED"/>
    <property type="match status" value="1"/>
</dbReference>
<name>A0A0F4YMM4_RASE3</name>
<keyword evidence="2" id="KW-0479">Metal-binding</keyword>
<evidence type="ECO:0000256" key="5">
    <source>
        <dbReference type="ARBA" id="ARBA00023163"/>
    </source>
</evidence>
<dbReference type="CDD" id="cd12148">
    <property type="entry name" value="fungal_TF_MHR"/>
    <property type="match status" value="1"/>
</dbReference>
<dbReference type="GO" id="GO:0006351">
    <property type="term" value="P:DNA-templated transcription"/>
    <property type="evidence" value="ECO:0007669"/>
    <property type="project" value="InterPro"/>
</dbReference>
<dbReference type="SMART" id="SM00906">
    <property type="entry name" value="Fungal_trans"/>
    <property type="match status" value="1"/>
</dbReference>
<dbReference type="GeneID" id="25318831"/>
<dbReference type="PANTHER" id="PTHR47338">
    <property type="entry name" value="ZN(II)2CYS6 TRANSCRIPTION FACTOR (EUROFUNG)-RELATED"/>
    <property type="match status" value="1"/>
</dbReference>
<dbReference type="SMART" id="SM00066">
    <property type="entry name" value="GAL4"/>
    <property type="match status" value="1"/>
</dbReference>
<sequence>MKHARACLECRQGKRKCQASNETSSCHQCLQRHLQCSWQRRQSKKAISILLPSTTVGKTSDDQLTTVPLDVCRELLELYFRYIHDKPHSLFHEASFRAQVEDGVASKPVMFAVFGLSARFSASEDIRCRGRQYTDLAKTLLKADMETISLENIQACILVGNLCLADSKPDAESLYFGMAIRMAHILRLNIESASDSTIQKEVKRRVWWSLYMIDRWSSAGLGLPRLLHDLDPQPSLPMDEYTFQRLRVTDNNSEPHVQQPGLWTYMILLARIFGAIQDLNWSLAQGAIQDERHVENLAFELAGQLNEFERNLPPHVRYCRENLVAHAEKGLGRTFVALHLGYHHYATLLYFHYLDVSRPQNTAGIAYAERCRYHATAFSDLLTASTEMPNCEALYNIVGHMTIVSSSVHVHTLLFGDEKELASAKKRLESNFKALIKLKSYWSSVESMINRLMIFQNACLKSASNSTHKVDRWMVKYLLQHALVLDEKDASSELQGFAVTPANLQSVSLEVRYRGEMTHNAFLELIG</sequence>
<dbReference type="GO" id="GO:0000981">
    <property type="term" value="F:DNA-binding transcription factor activity, RNA polymerase II-specific"/>
    <property type="evidence" value="ECO:0007669"/>
    <property type="project" value="InterPro"/>
</dbReference>